<gene>
    <name evidence="4" type="ORF">KHQ06_11660</name>
</gene>
<evidence type="ECO:0000259" key="3">
    <source>
        <dbReference type="Pfam" id="PF26059"/>
    </source>
</evidence>
<feature type="transmembrane region" description="Helical" evidence="1">
    <location>
        <begin position="192"/>
        <end position="211"/>
    </location>
</feature>
<proteinExistence type="predicted"/>
<feature type="signal peptide" evidence="2">
    <location>
        <begin position="1"/>
        <end position="26"/>
    </location>
</feature>
<keyword evidence="1" id="KW-1133">Transmembrane helix</keyword>
<reference evidence="4 5" key="1">
    <citation type="submission" date="2021-04" db="EMBL/GenBank/DDBJ databases">
        <title>Nocardia tengchongensis.</title>
        <authorList>
            <person name="Zhuang k."/>
            <person name="Ran Y."/>
            <person name="Li W."/>
        </authorList>
    </citation>
    <scope>NUCLEOTIDE SEQUENCE [LARGE SCALE GENOMIC DNA]</scope>
    <source>
        <strain evidence="4 5">CFH S0057</strain>
    </source>
</reference>
<dbReference type="RefSeq" id="WP_213559541.1">
    <property type="nucleotide sequence ID" value="NZ_JBHZDI010000007.1"/>
</dbReference>
<feature type="transmembrane region" description="Helical" evidence="1">
    <location>
        <begin position="165"/>
        <end position="186"/>
    </location>
</feature>
<dbReference type="InterPro" id="IPR058333">
    <property type="entry name" value="DUF8020"/>
</dbReference>
<feature type="domain" description="DUF8020" evidence="3">
    <location>
        <begin position="35"/>
        <end position="105"/>
    </location>
</feature>
<feature type="chain" id="PRO_5045777016" description="DUF8020 domain-containing protein" evidence="2">
    <location>
        <begin position="27"/>
        <end position="244"/>
    </location>
</feature>
<evidence type="ECO:0000256" key="2">
    <source>
        <dbReference type="SAM" id="SignalP"/>
    </source>
</evidence>
<keyword evidence="2" id="KW-0732">Signal</keyword>
<accession>A0ABX8CX69</accession>
<evidence type="ECO:0000313" key="4">
    <source>
        <dbReference type="EMBL" id="QVI23469.1"/>
    </source>
</evidence>
<dbReference type="Proteomes" id="UP000683310">
    <property type="component" value="Chromosome"/>
</dbReference>
<name>A0ABX8CX69_9NOCA</name>
<dbReference type="Pfam" id="PF26059">
    <property type="entry name" value="DUF8020"/>
    <property type="match status" value="1"/>
</dbReference>
<dbReference type="EMBL" id="CP074371">
    <property type="protein sequence ID" value="QVI23469.1"/>
    <property type="molecule type" value="Genomic_DNA"/>
</dbReference>
<keyword evidence="5" id="KW-1185">Reference proteome</keyword>
<keyword evidence="1" id="KW-0472">Membrane</keyword>
<evidence type="ECO:0000256" key="1">
    <source>
        <dbReference type="SAM" id="Phobius"/>
    </source>
</evidence>
<sequence length="244" mass="24272">MNSRRAGLIAACAAAGVAITAATANATPESATPQVTYHATLSDSSVVVTLDHGTFAAGQADSVAIRDAAGTVLDTLPLAYTLDDRKLPLHQTITDDGRILRLTPDLTTVDRTTPTPVADLKPVASPLENQLAMNDLINAASIGTSVGSLVGTAIGAVLGTGVGFALAGASCLVLNLGCVVAVLPIVSLVAGVGGLAGLVLGGGPTIAYALYQYVTTLNAAPGQSIYAQHLQGKPGIPAAPAAEN</sequence>
<organism evidence="4 5">
    <name type="scientific">Nocardia tengchongensis</name>
    <dbReference type="NCBI Taxonomy" id="2055889"/>
    <lineage>
        <taxon>Bacteria</taxon>
        <taxon>Bacillati</taxon>
        <taxon>Actinomycetota</taxon>
        <taxon>Actinomycetes</taxon>
        <taxon>Mycobacteriales</taxon>
        <taxon>Nocardiaceae</taxon>
        <taxon>Nocardia</taxon>
    </lineage>
</organism>
<keyword evidence="1" id="KW-0812">Transmembrane</keyword>
<protein>
    <recommendedName>
        <fullName evidence="3">DUF8020 domain-containing protein</fullName>
    </recommendedName>
</protein>
<evidence type="ECO:0000313" key="5">
    <source>
        <dbReference type="Proteomes" id="UP000683310"/>
    </source>
</evidence>
<feature type="transmembrane region" description="Helical" evidence="1">
    <location>
        <begin position="136"/>
        <end position="158"/>
    </location>
</feature>